<evidence type="ECO:0000313" key="1">
    <source>
        <dbReference type="EMBL" id="MDR6226340.1"/>
    </source>
</evidence>
<accession>A0ABU1INH9</accession>
<protein>
    <submittedName>
        <fullName evidence="1">CHY-type Zn-finger protein</fullName>
    </submittedName>
</protein>
<name>A0ABU1INH9_9BACL</name>
<proteinExistence type="predicted"/>
<gene>
    <name evidence="1" type="ORF">JOE21_002346</name>
</gene>
<comment type="caution">
    <text evidence="1">The sequence shown here is derived from an EMBL/GenBank/DDBJ whole genome shotgun (WGS) entry which is preliminary data.</text>
</comment>
<sequence length="46" mass="5509">MNDYTCYHCEHQVSHVHPVTFYETDGERNELLCKECYAEWLESIKG</sequence>
<dbReference type="Proteomes" id="UP001185012">
    <property type="component" value="Unassembled WGS sequence"/>
</dbReference>
<reference evidence="1 2" key="1">
    <citation type="submission" date="2023-07" db="EMBL/GenBank/DDBJ databases">
        <title>Genomic Encyclopedia of Type Strains, Phase IV (KMG-IV): sequencing the most valuable type-strain genomes for metagenomic binning, comparative biology and taxonomic classification.</title>
        <authorList>
            <person name="Goeker M."/>
        </authorList>
    </citation>
    <scope>NUCLEOTIDE SEQUENCE [LARGE SCALE GENOMIC DNA]</scope>
    <source>
        <strain evidence="1 2">DSM 45903</strain>
    </source>
</reference>
<evidence type="ECO:0000313" key="2">
    <source>
        <dbReference type="Proteomes" id="UP001185012"/>
    </source>
</evidence>
<dbReference type="RefSeq" id="WP_309866031.1">
    <property type="nucleotide sequence ID" value="NZ_JAVDQG010000004.1"/>
</dbReference>
<organism evidence="1 2">
    <name type="scientific">Desmospora profundinema</name>
    <dbReference type="NCBI Taxonomy" id="1571184"/>
    <lineage>
        <taxon>Bacteria</taxon>
        <taxon>Bacillati</taxon>
        <taxon>Bacillota</taxon>
        <taxon>Bacilli</taxon>
        <taxon>Bacillales</taxon>
        <taxon>Thermoactinomycetaceae</taxon>
        <taxon>Desmospora</taxon>
    </lineage>
</organism>
<keyword evidence="2" id="KW-1185">Reference proteome</keyword>
<dbReference type="EMBL" id="JAVDQG010000004">
    <property type="protein sequence ID" value="MDR6226340.1"/>
    <property type="molecule type" value="Genomic_DNA"/>
</dbReference>